<evidence type="ECO:0000313" key="1">
    <source>
        <dbReference type="EMBL" id="CAF1140031.1"/>
    </source>
</evidence>
<gene>
    <name evidence="2" type="ORF">EDS130_LOCUS30638</name>
    <name evidence="1" type="ORF">XAT740_LOCUS20369</name>
</gene>
<dbReference type="EMBL" id="CAJNOR010001420">
    <property type="protein sequence ID" value="CAF1140031.1"/>
    <property type="molecule type" value="Genomic_DNA"/>
</dbReference>
<evidence type="ECO:0000313" key="2">
    <source>
        <dbReference type="EMBL" id="CAF1301648.1"/>
    </source>
</evidence>
<organism evidence="1 3">
    <name type="scientific">Adineta ricciae</name>
    <name type="common">Rotifer</name>
    <dbReference type="NCBI Taxonomy" id="249248"/>
    <lineage>
        <taxon>Eukaryota</taxon>
        <taxon>Metazoa</taxon>
        <taxon>Spiralia</taxon>
        <taxon>Gnathifera</taxon>
        <taxon>Rotifera</taxon>
        <taxon>Eurotatoria</taxon>
        <taxon>Bdelloidea</taxon>
        <taxon>Adinetida</taxon>
        <taxon>Adinetidae</taxon>
        <taxon>Adineta</taxon>
    </lineage>
</organism>
<sequence>MLRISNKKIAGFEGRWASFPGFTILFDNPGENYLKPRSSKIFDLHNKLHVDSALHFYKILDEGMARLDVNRGATVTITGFSGKTA</sequence>
<dbReference type="EMBL" id="CAJNOJ010000217">
    <property type="protein sequence ID" value="CAF1301648.1"/>
    <property type="molecule type" value="Genomic_DNA"/>
</dbReference>
<protein>
    <submittedName>
        <fullName evidence="1">Uncharacterized protein</fullName>
    </submittedName>
</protein>
<proteinExistence type="predicted"/>
<evidence type="ECO:0000313" key="3">
    <source>
        <dbReference type="Proteomes" id="UP000663828"/>
    </source>
</evidence>
<dbReference type="Proteomes" id="UP000663852">
    <property type="component" value="Unassembled WGS sequence"/>
</dbReference>
<reference evidence="1" key="1">
    <citation type="submission" date="2021-02" db="EMBL/GenBank/DDBJ databases">
        <authorList>
            <person name="Nowell W R."/>
        </authorList>
    </citation>
    <scope>NUCLEOTIDE SEQUENCE</scope>
</reference>
<name>A0A814S135_ADIRI</name>
<dbReference type="Proteomes" id="UP000663828">
    <property type="component" value="Unassembled WGS sequence"/>
</dbReference>
<keyword evidence="3" id="KW-1185">Reference proteome</keyword>
<accession>A0A814S135</accession>
<comment type="caution">
    <text evidence="1">The sequence shown here is derived from an EMBL/GenBank/DDBJ whole genome shotgun (WGS) entry which is preliminary data.</text>
</comment>
<dbReference type="AlphaFoldDB" id="A0A814S135"/>